<feature type="domain" description="DUF6895" evidence="1">
    <location>
        <begin position="15"/>
        <end position="297"/>
    </location>
</feature>
<gene>
    <name evidence="2" type="ORF">ACFP3U_10280</name>
</gene>
<dbReference type="Pfam" id="PF21836">
    <property type="entry name" value="DUF6895"/>
    <property type="match status" value="1"/>
</dbReference>
<reference evidence="3" key="1">
    <citation type="journal article" date="2019" name="Int. J. Syst. Evol. Microbiol.">
        <title>The Global Catalogue of Microorganisms (GCM) 10K type strain sequencing project: providing services to taxonomists for standard genome sequencing and annotation.</title>
        <authorList>
            <consortium name="The Broad Institute Genomics Platform"/>
            <consortium name="The Broad Institute Genome Sequencing Center for Infectious Disease"/>
            <person name="Wu L."/>
            <person name="Ma J."/>
        </authorList>
    </citation>
    <scope>NUCLEOTIDE SEQUENCE [LARGE SCALE GENOMIC DNA]</scope>
    <source>
        <strain evidence="3">CGMCC 4.1437</strain>
    </source>
</reference>
<dbReference type="InterPro" id="IPR054190">
    <property type="entry name" value="DUF6895"/>
</dbReference>
<evidence type="ECO:0000313" key="2">
    <source>
        <dbReference type="EMBL" id="MFC5663363.1"/>
    </source>
</evidence>
<evidence type="ECO:0000259" key="1">
    <source>
        <dbReference type="Pfam" id="PF21836"/>
    </source>
</evidence>
<comment type="caution">
    <text evidence="2">The sequence shown here is derived from an EMBL/GenBank/DDBJ whole genome shotgun (WGS) entry which is preliminary data.</text>
</comment>
<sequence>MTDHQILASAQQLGSRAMGWLHSCHERGFGRLPDDVTIDLADPNNAYKPLAESALAASLVLRDGVTGPHDARIARELLDFGWSQLQEGNLLYERLLRYPVMTDPLETYVHFARAGYRHAPLEELLESLAKVRGIQAIEMMPNRRLALANARRVIGLRNQPDDWPALTARTWLGATPEPWAIDWLTGYHITHAVFHLTDWGARPEHMPEPMRDYVRNWLPVWVDTWLEVGQWDLVGELLVVDSCIGEPVTGAQGWEALAAIQREDGLIPRESAEPVSDDPEQAFRDHEHTAVVAVVAGTVTLSRALGGAAVPA</sequence>
<proteinExistence type="predicted"/>
<protein>
    <submittedName>
        <fullName evidence="2">DUF6895 family protein</fullName>
    </submittedName>
</protein>
<organism evidence="2 3">
    <name type="scientific">Kitasatospora misakiensis</name>
    <dbReference type="NCBI Taxonomy" id="67330"/>
    <lineage>
        <taxon>Bacteria</taxon>
        <taxon>Bacillati</taxon>
        <taxon>Actinomycetota</taxon>
        <taxon>Actinomycetes</taxon>
        <taxon>Kitasatosporales</taxon>
        <taxon>Streptomycetaceae</taxon>
        <taxon>Kitasatospora</taxon>
    </lineage>
</organism>
<dbReference type="EMBL" id="JBHSOF010000009">
    <property type="protein sequence ID" value="MFC5663363.1"/>
    <property type="molecule type" value="Genomic_DNA"/>
</dbReference>
<dbReference type="Proteomes" id="UP001595975">
    <property type="component" value="Unassembled WGS sequence"/>
</dbReference>
<keyword evidence="3" id="KW-1185">Reference proteome</keyword>
<evidence type="ECO:0000313" key="3">
    <source>
        <dbReference type="Proteomes" id="UP001595975"/>
    </source>
</evidence>
<accession>A0ABW0X0P6</accession>
<dbReference type="RefSeq" id="WP_380225021.1">
    <property type="nucleotide sequence ID" value="NZ_JBHSOF010000009.1"/>
</dbReference>
<name>A0ABW0X0P6_9ACTN</name>